<dbReference type="AlphaFoldDB" id="A0ABC9VVX8"/>
<organism evidence="2 3">
    <name type="scientific">Grus japonensis</name>
    <name type="common">Japanese crane</name>
    <name type="synonym">Red-crowned crane</name>
    <dbReference type="NCBI Taxonomy" id="30415"/>
    <lineage>
        <taxon>Eukaryota</taxon>
        <taxon>Metazoa</taxon>
        <taxon>Chordata</taxon>
        <taxon>Craniata</taxon>
        <taxon>Vertebrata</taxon>
        <taxon>Euteleostomi</taxon>
        <taxon>Archelosauria</taxon>
        <taxon>Archosauria</taxon>
        <taxon>Dinosauria</taxon>
        <taxon>Saurischia</taxon>
        <taxon>Theropoda</taxon>
        <taxon>Coelurosauria</taxon>
        <taxon>Aves</taxon>
        <taxon>Neognathae</taxon>
        <taxon>Neoaves</taxon>
        <taxon>Gruiformes</taxon>
        <taxon>Gruidae</taxon>
        <taxon>Grus</taxon>
    </lineage>
</organism>
<dbReference type="EMBL" id="BAAFJT010000001">
    <property type="protein sequence ID" value="GAB0177241.1"/>
    <property type="molecule type" value="Genomic_DNA"/>
</dbReference>
<feature type="region of interest" description="Disordered" evidence="1">
    <location>
        <begin position="1"/>
        <end position="26"/>
    </location>
</feature>
<proteinExistence type="predicted"/>
<dbReference type="Proteomes" id="UP001623348">
    <property type="component" value="Unassembled WGS sequence"/>
</dbReference>
<feature type="region of interest" description="Disordered" evidence="1">
    <location>
        <begin position="82"/>
        <end position="211"/>
    </location>
</feature>
<sequence length="267" mass="32943">MQMGLKDWCTRRRQPGNSLDDPGDPSSILLCSPYDYATLLRRNFGEETQTPASVFPFTKPVRITYIGKLMLENLSLIIEKKRKEKKRKERREEKRREEKRREEKKRKEKKRKEKKRKEKKRKEKKRKEKKRKEKKEEKRREERREEKRREEKRRKEKKRKEKKRKEKKRKEKKRKEKKRKEKKRKEKKRKEKKRKEKKRKEKKRKEKRKEKEVLYVVTFKTALFTAPQKQGDGKWQSVLVHVLVTGRGNSQPESRSFLGSNSASLQL</sequence>
<feature type="compositionally biased region" description="Basic residues" evidence="1">
    <location>
        <begin position="102"/>
        <end position="133"/>
    </location>
</feature>
<feature type="region of interest" description="Disordered" evidence="1">
    <location>
        <begin position="248"/>
        <end position="267"/>
    </location>
</feature>
<name>A0ABC9VVX8_GRUJA</name>
<feature type="compositionally biased region" description="Basic and acidic residues" evidence="1">
    <location>
        <begin position="90"/>
        <end position="101"/>
    </location>
</feature>
<evidence type="ECO:0000313" key="3">
    <source>
        <dbReference type="Proteomes" id="UP001623348"/>
    </source>
</evidence>
<evidence type="ECO:0000313" key="2">
    <source>
        <dbReference type="EMBL" id="GAB0177241.1"/>
    </source>
</evidence>
<feature type="compositionally biased region" description="Basic residues" evidence="1">
    <location>
        <begin position="150"/>
        <end position="208"/>
    </location>
</feature>
<gene>
    <name evidence="2" type="ORF">GRJ2_000189300</name>
</gene>
<keyword evidence="3" id="KW-1185">Reference proteome</keyword>
<evidence type="ECO:0000256" key="1">
    <source>
        <dbReference type="SAM" id="MobiDB-lite"/>
    </source>
</evidence>
<reference evidence="2 3" key="1">
    <citation type="submission" date="2024-06" db="EMBL/GenBank/DDBJ databases">
        <title>The draft genome of Grus japonensis, version 3.</title>
        <authorList>
            <person name="Nabeshima K."/>
            <person name="Suzuki S."/>
            <person name="Onuma M."/>
        </authorList>
    </citation>
    <scope>NUCLEOTIDE SEQUENCE [LARGE SCALE GENOMIC DNA]</scope>
    <source>
        <strain evidence="2 3">451A</strain>
    </source>
</reference>
<protein>
    <submittedName>
        <fullName evidence="2">Uncharacterized protein</fullName>
    </submittedName>
</protein>
<comment type="caution">
    <text evidence="2">The sequence shown here is derived from an EMBL/GenBank/DDBJ whole genome shotgun (WGS) entry which is preliminary data.</text>
</comment>
<feature type="compositionally biased region" description="Basic and acidic residues" evidence="1">
    <location>
        <begin position="134"/>
        <end position="149"/>
    </location>
</feature>
<accession>A0ABC9VVX8</accession>